<dbReference type="EMBL" id="UINC01074526">
    <property type="protein sequence ID" value="SVC11803.1"/>
    <property type="molecule type" value="Genomic_DNA"/>
</dbReference>
<keyword evidence="1" id="KW-1003">Cell membrane</keyword>
<dbReference type="Pfam" id="PF03783">
    <property type="entry name" value="CsgG"/>
    <property type="match status" value="1"/>
</dbReference>
<evidence type="ECO:0000256" key="5">
    <source>
        <dbReference type="ARBA" id="ARBA00023288"/>
    </source>
</evidence>
<organism evidence="6">
    <name type="scientific">marine metagenome</name>
    <dbReference type="NCBI Taxonomy" id="408172"/>
    <lineage>
        <taxon>unclassified sequences</taxon>
        <taxon>metagenomes</taxon>
        <taxon>ecological metagenomes</taxon>
    </lineage>
</organism>
<gene>
    <name evidence="6" type="ORF">METZ01_LOCUS264657</name>
</gene>
<evidence type="ECO:0000256" key="3">
    <source>
        <dbReference type="ARBA" id="ARBA00023136"/>
    </source>
</evidence>
<evidence type="ECO:0000256" key="1">
    <source>
        <dbReference type="ARBA" id="ARBA00022475"/>
    </source>
</evidence>
<dbReference type="PANTHER" id="PTHR41164:SF1">
    <property type="entry name" value="CURLI PRODUCTION ASSEMBLY_TRANSPORT COMPONENT CSGG"/>
    <property type="match status" value="1"/>
</dbReference>
<sequence>MSRATIFLVTALFLAVVPVRVAAQQVRVAVLNFENNSTWSYWGDNLGRAAADEFVTQLFKTGSFSIIERARLDSLLAEQDLGASGAVDAATAARIGQLLGAQLILTGSITQFSIERTSGGFRSFGLSVSRAESVLDVRLVNTTTGEIMLAENGEGRKTFAGGFFKSAGIEREFDAGVAQEALRPAVEQVTEKIASQASRFASL</sequence>
<evidence type="ECO:0000256" key="2">
    <source>
        <dbReference type="ARBA" id="ARBA00022729"/>
    </source>
</evidence>
<dbReference type="PANTHER" id="PTHR41164">
    <property type="entry name" value="CURLI PRODUCTION ASSEMBLY/TRANSPORT COMPONENT CSGG"/>
    <property type="match status" value="1"/>
</dbReference>
<protein>
    <recommendedName>
        <fullName evidence="7">FlgO domain-containing protein</fullName>
    </recommendedName>
</protein>
<keyword evidence="5" id="KW-0449">Lipoprotein</keyword>
<keyword evidence="2" id="KW-0732">Signal</keyword>
<keyword evidence="4" id="KW-0564">Palmitate</keyword>
<dbReference type="GO" id="GO:0030288">
    <property type="term" value="C:outer membrane-bounded periplasmic space"/>
    <property type="evidence" value="ECO:0007669"/>
    <property type="project" value="InterPro"/>
</dbReference>
<dbReference type="InterPro" id="IPR005534">
    <property type="entry name" value="Curli_assmbl/transp-comp_CsgG"/>
</dbReference>
<name>A0A382JKT0_9ZZZZ</name>
<evidence type="ECO:0000313" key="6">
    <source>
        <dbReference type="EMBL" id="SVC11803.1"/>
    </source>
</evidence>
<dbReference type="AlphaFoldDB" id="A0A382JKT0"/>
<keyword evidence="3" id="KW-0472">Membrane</keyword>
<dbReference type="Gene3D" id="3.40.50.10610">
    <property type="entry name" value="ABC-type transport auxiliary lipoprotein component"/>
    <property type="match status" value="1"/>
</dbReference>
<accession>A0A382JKT0</accession>
<feature type="non-terminal residue" evidence="6">
    <location>
        <position position="203"/>
    </location>
</feature>
<evidence type="ECO:0008006" key="7">
    <source>
        <dbReference type="Google" id="ProtNLM"/>
    </source>
</evidence>
<proteinExistence type="predicted"/>
<evidence type="ECO:0000256" key="4">
    <source>
        <dbReference type="ARBA" id="ARBA00023139"/>
    </source>
</evidence>
<reference evidence="6" key="1">
    <citation type="submission" date="2018-05" db="EMBL/GenBank/DDBJ databases">
        <authorList>
            <person name="Lanie J.A."/>
            <person name="Ng W.-L."/>
            <person name="Kazmierczak K.M."/>
            <person name="Andrzejewski T.M."/>
            <person name="Davidsen T.M."/>
            <person name="Wayne K.J."/>
            <person name="Tettelin H."/>
            <person name="Glass J.I."/>
            <person name="Rusch D."/>
            <person name="Podicherti R."/>
            <person name="Tsui H.-C.T."/>
            <person name="Winkler M.E."/>
        </authorList>
    </citation>
    <scope>NUCLEOTIDE SEQUENCE</scope>
</reference>